<gene>
    <name evidence="6" type="ordered locus">Xcel_2444</name>
</gene>
<dbReference type="RefSeq" id="WP_012879201.1">
    <property type="nucleotide sequence ID" value="NC_013530.1"/>
</dbReference>
<evidence type="ECO:0000313" key="7">
    <source>
        <dbReference type="Proteomes" id="UP000002255"/>
    </source>
</evidence>
<evidence type="ECO:0000256" key="1">
    <source>
        <dbReference type="ARBA" id="ARBA00023015"/>
    </source>
</evidence>
<keyword evidence="7" id="KW-1185">Reference proteome</keyword>
<keyword evidence="2 4" id="KW-0238">DNA-binding</keyword>
<dbReference type="HOGENOM" id="CLU_069356_17_1_11"/>
<dbReference type="Pfam" id="PF21597">
    <property type="entry name" value="TetR_C_43"/>
    <property type="match status" value="1"/>
</dbReference>
<dbReference type="Gene3D" id="1.10.357.10">
    <property type="entry name" value="Tetracycline Repressor, domain 2"/>
    <property type="match status" value="1"/>
</dbReference>
<dbReference type="PANTHER" id="PTHR30055:SF234">
    <property type="entry name" value="HTH-TYPE TRANSCRIPTIONAL REGULATOR BETI"/>
    <property type="match status" value="1"/>
</dbReference>
<dbReference type="Pfam" id="PF00440">
    <property type="entry name" value="TetR_N"/>
    <property type="match status" value="1"/>
</dbReference>
<dbReference type="PROSITE" id="PS50977">
    <property type="entry name" value="HTH_TETR_2"/>
    <property type="match status" value="1"/>
</dbReference>
<dbReference type="KEGG" id="xce:Xcel_2444"/>
<sequence>MPTLRADAARSRARILDAARRRPITELRLNDLAREAGVGVATVYRHFPTVTALVEALTLGALEQLVDEARAAAAEPDPARAFTRLVRETATRQLEHQGLQAVLRSDEISSAARGLRDELLDLAQTTLTNAIAAGAVRPHLSFDQVQRLVCGVEHAVRLGDGSDRDQLIDVVVSGLTLASGQKRRDSASSTPRIAS</sequence>
<evidence type="ECO:0000256" key="3">
    <source>
        <dbReference type="ARBA" id="ARBA00023163"/>
    </source>
</evidence>
<dbReference type="STRING" id="446471.Xcel_2444"/>
<evidence type="ECO:0000313" key="6">
    <source>
        <dbReference type="EMBL" id="ACZ31459.1"/>
    </source>
</evidence>
<dbReference type="OrthoDB" id="3192968at2"/>
<dbReference type="GO" id="GO:0003700">
    <property type="term" value="F:DNA-binding transcription factor activity"/>
    <property type="evidence" value="ECO:0007669"/>
    <property type="project" value="TreeGrafter"/>
</dbReference>
<dbReference type="EMBL" id="CP001821">
    <property type="protein sequence ID" value="ACZ31459.1"/>
    <property type="molecule type" value="Genomic_DNA"/>
</dbReference>
<dbReference type="InterPro" id="IPR009057">
    <property type="entry name" value="Homeodomain-like_sf"/>
</dbReference>
<evidence type="ECO:0000259" key="5">
    <source>
        <dbReference type="PROSITE" id="PS50977"/>
    </source>
</evidence>
<dbReference type="AlphaFoldDB" id="D1BWB4"/>
<dbReference type="InterPro" id="IPR049445">
    <property type="entry name" value="TetR_SbtR-like_C"/>
</dbReference>
<reference evidence="7" key="1">
    <citation type="submission" date="2009-11" db="EMBL/GenBank/DDBJ databases">
        <title>The complete chromosome of Xylanimonas cellulosilytica DSM 15894.</title>
        <authorList>
            <consortium name="US DOE Joint Genome Institute (JGI-PGF)"/>
            <person name="Lucas S."/>
            <person name="Copeland A."/>
            <person name="Lapidus A."/>
            <person name="Glavina del Rio T."/>
            <person name="Dalin E."/>
            <person name="Tice H."/>
            <person name="Bruce D."/>
            <person name="Goodwin L."/>
            <person name="Pitluck S."/>
            <person name="Kyrpides N."/>
            <person name="Mavromatis K."/>
            <person name="Ivanova N."/>
            <person name="Mikhailova N."/>
            <person name="Foster B."/>
            <person name="Clum A."/>
            <person name="Brettin T."/>
            <person name="Detter J.C."/>
            <person name="Han C."/>
            <person name="Larimer F."/>
            <person name="Land M."/>
            <person name="Hauser L."/>
            <person name="Markowitz V."/>
            <person name="Cheng J.F."/>
            <person name="Hugenholtz P."/>
            <person name="Woyke T."/>
            <person name="Wu D."/>
            <person name="Gehrich-Schroeter G."/>
            <person name="Schneider S."/>
            <person name="Pukall S.R."/>
            <person name="Klenk H.P."/>
            <person name="Eisen J.A."/>
        </authorList>
    </citation>
    <scope>NUCLEOTIDE SEQUENCE [LARGE SCALE GENOMIC DNA]</scope>
    <source>
        <strain evidence="7">DSM 15894 / CECT 5975 / LMG 20990 / XIL07</strain>
    </source>
</reference>
<dbReference type="PANTHER" id="PTHR30055">
    <property type="entry name" value="HTH-TYPE TRANSCRIPTIONAL REGULATOR RUTR"/>
    <property type="match status" value="1"/>
</dbReference>
<reference evidence="6 7" key="2">
    <citation type="journal article" date="2010" name="Stand. Genomic Sci.">
        <title>Complete genome sequence of Xylanimonas cellulosilytica type strain (XIL07).</title>
        <authorList>
            <person name="Foster B."/>
            <person name="Pukall R."/>
            <person name="Abt B."/>
            <person name="Nolan M."/>
            <person name="Glavina Del Rio T."/>
            <person name="Chen F."/>
            <person name="Lucas S."/>
            <person name="Tice H."/>
            <person name="Pitluck S."/>
            <person name="Cheng J.-F."/>
            <person name="Chertkov O."/>
            <person name="Brettin T."/>
            <person name="Han C."/>
            <person name="Detter J.C."/>
            <person name="Bruce D."/>
            <person name="Goodwin L."/>
            <person name="Ivanova N."/>
            <person name="Mavromatis K."/>
            <person name="Pati A."/>
            <person name="Mikhailova N."/>
            <person name="Chen A."/>
            <person name="Palaniappan K."/>
            <person name="Land M."/>
            <person name="Hauser L."/>
            <person name="Chang Y.-J."/>
            <person name="Jeffries C.D."/>
            <person name="Chain P."/>
            <person name="Rohde M."/>
            <person name="Goeker M."/>
            <person name="Bristow J."/>
            <person name="Eisen J.A."/>
            <person name="Markowitz V."/>
            <person name="Hugenholtz P."/>
            <person name="Kyrpides N.C."/>
            <person name="Klenk H.-P."/>
            <person name="Lapidus A."/>
        </authorList>
    </citation>
    <scope>NUCLEOTIDE SEQUENCE [LARGE SCALE GENOMIC DNA]</scope>
    <source>
        <strain evidence="7">DSM 15894 / CECT 5975 / LMG 20990 / XIL07</strain>
    </source>
</reference>
<organism evidence="6 7">
    <name type="scientific">Xylanimonas cellulosilytica (strain DSM 15894 / JCM 12276 / CECT 5975 / KCTC 9989 / LMG 20990 / NBRC 107835 / XIL07)</name>
    <dbReference type="NCBI Taxonomy" id="446471"/>
    <lineage>
        <taxon>Bacteria</taxon>
        <taxon>Bacillati</taxon>
        <taxon>Actinomycetota</taxon>
        <taxon>Actinomycetes</taxon>
        <taxon>Micrococcales</taxon>
        <taxon>Promicromonosporaceae</taxon>
        <taxon>Xylanimonas</taxon>
    </lineage>
</organism>
<dbReference type="Proteomes" id="UP000002255">
    <property type="component" value="Chromosome"/>
</dbReference>
<evidence type="ECO:0000256" key="4">
    <source>
        <dbReference type="PROSITE-ProRule" id="PRU00335"/>
    </source>
</evidence>
<dbReference type="GO" id="GO:0000976">
    <property type="term" value="F:transcription cis-regulatory region binding"/>
    <property type="evidence" value="ECO:0007669"/>
    <property type="project" value="TreeGrafter"/>
</dbReference>
<dbReference type="SUPFAM" id="SSF48498">
    <property type="entry name" value="Tetracyclin repressor-like, C-terminal domain"/>
    <property type="match status" value="1"/>
</dbReference>
<dbReference type="InterPro" id="IPR036271">
    <property type="entry name" value="Tet_transcr_reg_TetR-rel_C_sf"/>
</dbReference>
<feature type="domain" description="HTH tetR-type" evidence="5">
    <location>
        <begin position="5"/>
        <end position="65"/>
    </location>
</feature>
<feature type="DNA-binding region" description="H-T-H motif" evidence="4">
    <location>
        <begin position="28"/>
        <end position="47"/>
    </location>
</feature>
<proteinExistence type="predicted"/>
<protein>
    <submittedName>
        <fullName evidence="6">Regulatory protein TetR</fullName>
    </submittedName>
</protein>
<dbReference type="InterPro" id="IPR050109">
    <property type="entry name" value="HTH-type_TetR-like_transc_reg"/>
</dbReference>
<dbReference type="SUPFAM" id="SSF46689">
    <property type="entry name" value="Homeodomain-like"/>
    <property type="match status" value="1"/>
</dbReference>
<evidence type="ECO:0000256" key="2">
    <source>
        <dbReference type="ARBA" id="ARBA00023125"/>
    </source>
</evidence>
<name>D1BWB4_XYLCX</name>
<keyword evidence="1" id="KW-0805">Transcription regulation</keyword>
<keyword evidence="3" id="KW-0804">Transcription</keyword>
<accession>D1BWB4</accession>
<dbReference type="InterPro" id="IPR001647">
    <property type="entry name" value="HTH_TetR"/>
</dbReference>
<dbReference type="eggNOG" id="COG1309">
    <property type="taxonomic scope" value="Bacteria"/>
</dbReference>